<evidence type="ECO:0000313" key="2">
    <source>
        <dbReference type="EMBL" id="CAI8025405.1"/>
    </source>
</evidence>
<proteinExistence type="predicted"/>
<feature type="non-terminal residue" evidence="2">
    <location>
        <position position="1"/>
    </location>
</feature>
<dbReference type="AlphaFoldDB" id="A0AA35WSV5"/>
<sequence>MLPAHRKKENWYRDLTRDEAVELLSGREDGTFLCRPSSQPTKHPEGGIHMHTIDIVCDGVKHVKVIM</sequence>
<dbReference type="SUPFAM" id="SSF55550">
    <property type="entry name" value="SH2 domain"/>
    <property type="match status" value="1"/>
</dbReference>
<gene>
    <name evidence="2" type="ORF">GBAR_LOCUS14682</name>
</gene>
<protein>
    <recommendedName>
        <fullName evidence="1">SH2 domain-containing protein</fullName>
    </recommendedName>
</protein>
<comment type="caution">
    <text evidence="2">The sequence shown here is derived from an EMBL/GenBank/DDBJ whole genome shotgun (WGS) entry which is preliminary data.</text>
</comment>
<dbReference type="InterPro" id="IPR000980">
    <property type="entry name" value="SH2"/>
</dbReference>
<keyword evidence="3" id="KW-1185">Reference proteome</keyword>
<dbReference type="InterPro" id="IPR036860">
    <property type="entry name" value="SH2_dom_sf"/>
</dbReference>
<dbReference type="Proteomes" id="UP001174909">
    <property type="component" value="Unassembled WGS sequence"/>
</dbReference>
<organism evidence="2 3">
    <name type="scientific">Geodia barretti</name>
    <name type="common">Barrett's horny sponge</name>
    <dbReference type="NCBI Taxonomy" id="519541"/>
    <lineage>
        <taxon>Eukaryota</taxon>
        <taxon>Metazoa</taxon>
        <taxon>Porifera</taxon>
        <taxon>Demospongiae</taxon>
        <taxon>Heteroscleromorpha</taxon>
        <taxon>Tetractinellida</taxon>
        <taxon>Astrophorina</taxon>
        <taxon>Geodiidae</taxon>
        <taxon>Geodia</taxon>
    </lineage>
</organism>
<accession>A0AA35WSV5</accession>
<evidence type="ECO:0000259" key="1">
    <source>
        <dbReference type="Pfam" id="PF00017"/>
    </source>
</evidence>
<reference evidence="2" key="1">
    <citation type="submission" date="2023-03" db="EMBL/GenBank/DDBJ databases">
        <authorList>
            <person name="Steffen K."/>
            <person name="Cardenas P."/>
        </authorList>
    </citation>
    <scope>NUCLEOTIDE SEQUENCE</scope>
</reference>
<dbReference type="EMBL" id="CASHTH010002150">
    <property type="protein sequence ID" value="CAI8025405.1"/>
    <property type="molecule type" value="Genomic_DNA"/>
</dbReference>
<feature type="domain" description="SH2" evidence="1">
    <location>
        <begin position="12"/>
        <end position="39"/>
    </location>
</feature>
<dbReference type="Pfam" id="PF00017">
    <property type="entry name" value="SH2"/>
    <property type="match status" value="1"/>
</dbReference>
<dbReference type="Gene3D" id="3.30.505.10">
    <property type="entry name" value="SH2 domain"/>
    <property type="match status" value="1"/>
</dbReference>
<name>A0AA35WSV5_GEOBA</name>
<evidence type="ECO:0000313" key="3">
    <source>
        <dbReference type="Proteomes" id="UP001174909"/>
    </source>
</evidence>